<keyword evidence="2" id="KW-0472">Membrane</keyword>
<dbReference type="EMBL" id="CAJNOJ010000076">
    <property type="protein sequence ID" value="CAF1044707.1"/>
    <property type="molecule type" value="Genomic_DNA"/>
</dbReference>
<dbReference type="OrthoDB" id="10031352at2759"/>
<comment type="caution">
    <text evidence="3">The sequence shown here is derived from an EMBL/GenBank/DDBJ whole genome shotgun (WGS) entry which is preliminary data.</text>
</comment>
<organism evidence="3 5">
    <name type="scientific">Adineta ricciae</name>
    <name type="common">Rotifer</name>
    <dbReference type="NCBI Taxonomy" id="249248"/>
    <lineage>
        <taxon>Eukaryota</taxon>
        <taxon>Metazoa</taxon>
        <taxon>Spiralia</taxon>
        <taxon>Gnathifera</taxon>
        <taxon>Rotifera</taxon>
        <taxon>Eurotatoria</taxon>
        <taxon>Bdelloidea</taxon>
        <taxon>Adinetida</taxon>
        <taxon>Adinetidae</taxon>
        <taxon>Adineta</taxon>
    </lineage>
</organism>
<keyword evidence="2" id="KW-1133">Transmembrane helix</keyword>
<evidence type="ECO:0000256" key="1">
    <source>
        <dbReference type="SAM" id="MobiDB-lite"/>
    </source>
</evidence>
<proteinExistence type="predicted"/>
<feature type="compositionally biased region" description="Polar residues" evidence="1">
    <location>
        <begin position="373"/>
        <end position="390"/>
    </location>
</feature>
<feature type="compositionally biased region" description="Low complexity" evidence="1">
    <location>
        <begin position="359"/>
        <end position="372"/>
    </location>
</feature>
<accession>A0A813QAG4</accession>
<reference evidence="3" key="1">
    <citation type="submission" date="2021-02" db="EMBL/GenBank/DDBJ databases">
        <authorList>
            <person name="Nowell W R."/>
        </authorList>
    </citation>
    <scope>NUCLEOTIDE SEQUENCE</scope>
</reference>
<dbReference type="EMBL" id="CAJNOR010000032">
    <property type="protein sequence ID" value="CAF0764110.1"/>
    <property type="molecule type" value="Genomic_DNA"/>
</dbReference>
<gene>
    <name evidence="4" type="ORF">EDS130_LOCUS17113</name>
    <name evidence="3" type="ORF">XAT740_LOCUS1097</name>
</gene>
<dbReference type="Proteomes" id="UP000663828">
    <property type="component" value="Unassembled WGS sequence"/>
</dbReference>
<dbReference type="AlphaFoldDB" id="A0A813QAG4"/>
<keyword evidence="5" id="KW-1185">Reference proteome</keyword>
<evidence type="ECO:0000313" key="5">
    <source>
        <dbReference type="Proteomes" id="UP000663828"/>
    </source>
</evidence>
<evidence type="ECO:0000313" key="4">
    <source>
        <dbReference type="EMBL" id="CAF1044707.1"/>
    </source>
</evidence>
<name>A0A813QAG4_ADIRI</name>
<feature type="transmembrane region" description="Helical" evidence="2">
    <location>
        <begin position="6"/>
        <end position="32"/>
    </location>
</feature>
<protein>
    <submittedName>
        <fullName evidence="3">Uncharacterized protein</fullName>
    </submittedName>
</protein>
<dbReference type="Proteomes" id="UP000663852">
    <property type="component" value="Unassembled WGS sequence"/>
</dbReference>
<sequence>MNQLETNLVLWAICSILVFEILIIICLCRFCFNRIKPKRFYVKREEFEYLQGINGAPSQFQPIILRPPQADELALVGTIRDPNPPLKFDSGIQNLGFYREPTDDDILAQVPSSFSSSQRLNWIELRSAAAPSQPPPALSTTSILKTAQLPAADYEIRSYPIDEYLYTHQSPPPRPTVIDFQLYRDDYSNDGYFDDNENNNNDDDDLENVAVHSFRPPEMFLSHTQRTDTSTESHPGNYSALLPRSILKGNMNEPLSLDLLSTNYFQPERSRTSSKFDESPLTSVKVNTDEAIPIDYPISAIEKTTPNESFSSTPARMRFASVSQLNEIEWEIPREFQTIVYDLTDDHQPLRGALIYSSNDNLNNNNNNNNNNSIRGQPSARQRSQSANIDQRSHVTRVFVPWDQRREITRSFYLSSHPEQGDTTQQQAFEY</sequence>
<evidence type="ECO:0000313" key="3">
    <source>
        <dbReference type="EMBL" id="CAF0764110.1"/>
    </source>
</evidence>
<feature type="region of interest" description="Disordered" evidence="1">
    <location>
        <begin position="359"/>
        <end position="392"/>
    </location>
</feature>
<evidence type="ECO:0000256" key="2">
    <source>
        <dbReference type="SAM" id="Phobius"/>
    </source>
</evidence>
<keyword evidence="2" id="KW-0812">Transmembrane</keyword>